<evidence type="ECO:0000313" key="3">
    <source>
        <dbReference type="Proteomes" id="UP000015106"/>
    </source>
</evidence>
<feature type="compositionally biased region" description="Pro residues" evidence="1">
    <location>
        <begin position="13"/>
        <end position="22"/>
    </location>
</feature>
<dbReference type="Proteomes" id="UP000015106">
    <property type="component" value="Chromosome 2"/>
</dbReference>
<dbReference type="AlphaFoldDB" id="A0A8R7PFA3"/>
<evidence type="ECO:0000313" key="2">
    <source>
        <dbReference type="EnsemblPlants" id="TuG1812G0200002980.01.T01.cds356606"/>
    </source>
</evidence>
<dbReference type="EnsemblPlants" id="TuG1812G0200002980.01.T01">
    <property type="protein sequence ID" value="TuG1812G0200002980.01.T01.cds356606"/>
    <property type="gene ID" value="TuG1812G0200002980.01"/>
</dbReference>
<proteinExistence type="predicted"/>
<feature type="region of interest" description="Disordered" evidence="1">
    <location>
        <begin position="1"/>
        <end position="22"/>
    </location>
</feature>
<organism evidence="2 3">
    <name type="scientific">Triticum urartu</name>
    <name type="common">Red wild einkorn</name>
    <name type="synonym">Crithodium urartu</name>
    <dbReference type="NCBI Taxonomy" id="4572"/>
    <lineage>
        <taxon>Eukaryota</taxon>
        <taxon>Viridiplantae</taxon>
        <taxon>Streptophyta</taxon>
        <taxon>Embryophyta</taxon>
        <taxon>Tracheophyta</taxon>
        <taxon>Spermatophyta</taxon>
        <taxon>Magnoliopsida</taxon>
        <taxon>Liliopsida</taxon>
        <taxon>Poales</taxon>
        <taxon>Poaceae</taxon>
        <taxon>BOP clade</taxon>
        <taxon>Pooideae</taxon>
        <taxon>Triticodae</taxon>
        <taxon>Triticeae</taxon>
        <taxon>Triticinae</taxon>
        <taxon>Triticum</taxon>
    </lineage>
</organism>
<protein>
    <submittedName>
        <fullName evidence="2">Uncharacterized protein</fullName>
    </submittedName>
</protein>
<accession>A0A8R7PFA3</accession>
<keyword evidence="3" id="KW-1185">Reference proteome</keyword>
<dbReference type="Gramene" id="TuG1812G0200002980.01.T01">
    <property type="protein sequence ID" value="TuG1812G0200002980.01.T01.cds356606"/>
    <property type="gene ID" value="TuG1812G0200002980.01"/>
</dbReference>
<name>A0A8R7PFA3_TRIUA</name>
<reference evidence="2" key="2">
    <citation type="submission" date="2018-03" db="EMBL/GenBank/DDBJ databases">
        <title>The Triticum urartu genome reveals the dynamic nature of wheat genome evolution.</title>
        <authorList>
            <person name="Ling H."/>
            <person name="Ma B."/>
            <person name="Shi X."/>
            <person name="Liu H."/>
            <person name="Dong L."/>
            <person name="Sun H."/>
            <person name="Cao Y."/>
            <person name="Gao Q."/>
            <person name="Zheng S."/>
            <person name="Li Y."/>
            <person name="Yu Y."/>
            <person name="Du H."/>
            <person name="Qi M."/>
            <person name="Li Y."/>
            <person name="Yu H."/>
            <person name="Cui Y."/>
            <person name="Wang N."/>
            <person name="Chen C."/>
            <person name="Wu H."/>
            <person name="Zhao Y."/>
            <person name="Zhang J."/>
            <person name="Li Y."/>
            <person name="Zhou W."/>
            <person name="Zhang B."/>
            <person name="Hu W."/>
            <person name="Eijk M."/>
            <person name="Tang J."/>
            <person name="Witsenboer H."/>
            <person name="Zhao S."/>
            <person name="Li Z."/>
            <person name="Zhang A."/>
            <person name="Wang D."/>
            <person name="Liang C."/>
        </authorList>
    </citation>
    <scope>NUCLEOTIDE SEQUENCE [LARGE SCALE GENOMIC DNA]</scope>
    <source>
        <strain evidence="2">cv. G1812</strain>
    </source>
</reference>
<reference evidence="3" key="1">
    <citation type="journal article" date="2013" name="Nature">
        <title>Draft genome of the wheat A-genome progenitor Triticum urartu.</title>
        <authorList>
            <person name="Ling H.Q."/>
            <person name="Zhao S."/>
            <person name="Liu D."/>
            <person name="Wang J."/>
            <person name="Sun H."/>
            <person name="Zhang C."/>
            <person name="Fan H."/>
            <person name="Li D."/>
            <person name="Dong L."/>
            <person name="Tao Y."/>
            <person name="Gao C."/>
            <person name="Wu H."/>
            <person name="Li Y."/>
            <person name="Cui Y."/>
            <person name="Guo X."/>
            <person name="Zheng S."/>
            <person name="Wang B."/>
            <person name="Yu K."/>
            <person name="Liang Q."/>
            <person name="Yang W."/>
            <person name="Lou X."/>
            <person name="Chen J."/>
            <person name="Feng M."/>
            <person name="Jian J."/>
            <person name="Zhang X."/>
            <person name="Luo G."/>
            <person name="Jiang Y."/>
            <person name="Liu J."/>
            <person name="Wang Z."/>
            <person name="Sha Y."/>
            <person name="Zhang B."/>
            <person name="Wu H."/>
            <person name="Tang D."/>
            <person name="Shen Q."/>
            <person name="Xue P."/>
            <person name="Zou S."/>
            <person name="Wang X."/>
            <person name="Liu X."/>
            <person name="Wang F."/>
            <person name="Yang Y."/>
            <person name="An X."/>
            <person name="Dong Z."/>
            <person name="Zhang K."/>
            <person name="Zhang X."/>
            <person name="Luo M.C."/>
            <person name="Dvorak J."/>
            <person name="Tong Y."/>
            <person name="Wang J."/>
            <person name="Yang H."/>
            <person name="Li Z."/>
            <person name="Wang D."/>
            <person name="Zhang A."/>
            <person name="Wang J."/>
        </authorList>
    </citation>
    <scope>NUCLEOTIDE SEQUENCE</scope>
    <source>
        <strain evidence="3">cv. G1812</strain>
    </source>
</reference>
<reference evidence="2" key="3">
    <citation type="submission" date="2022-06" db="UniProtKB">
        <authorList>
            <consortium name="EnsemblPlants"/>
        </authorList>
    </citation>
    <scope>IDENTIFICATION</scope>
</reference>
<sequence length="48" mass="5463">MVWRGSPINRCHPPSPLPKPTPQAPMWTTPLMLLSCHPLPFLLPMAFR</sequence>
<evidence type="ECO:0000256" key="1">
    <source>
        <dbReference type="SAM" id="MobiDB-lite"/>
    </source>
</evidence>